<evidence type="ECO:0000256" key="1">
    <source>
        <dbReference type="ARBA" id="ARBA00004571"/>
    </source>
</evidence>
<accession>A0A3P5WMY4</accession>
<evidence type="ECO:0000256" key="5">
    <source>
        <dbReference type="ARBA" id="ARBA00022729"/>
    </source>
</evidence>
<keyword evidence="17" id="KW-1185">Reference proteome</keyword>
<evidence type="ECO:0000256" key="7">
    <source>
        <dbReference type="ARBA" id="ARBA00023077"/>
    </source>
</evidence>
<comment type="subcellular location">
    <subcellularLocation>
        <location evidence="1 10">Cell outer membrane</location>
        <topology evidence="1 10">Multi-pass membrane protein</topology>
    </subcellularLocation>
</comment>
<keyword evidence="6" id="KW-0406">Ion transport</keyword>
<dbReference type="AlphaFoldDB" id="A0A3P5WMY4"/>
<feature type="compositionally biased region" description="Polar residues" evidence="12">
    <location>
        <begin position="283"/>
        <end position="294"/>
    </location>
</feature>
<feature type="chain" id="PRO_5018299108" evidence="13">
    <location>
        <begin position="28"/>
        <end position="686"/>
    </location>
</feature>
<dbReference type="InterPro" id="IPR037066">
    <property type="entry name" value="Plug_dom_sf"/>
</dbReference>
<gene>
    <name evidence="16" type="primary">cirA_2</name>
    <name evidence="16" type="ORF">XINFAN_00877</name>
</gene>
<evidence type="ECO:0000259" key="14">
    <source>
        <dbReference type="Pfam" id="PF00593"/>
    </source>
</evidence>
<dbReference type="GO" id="GO:0015344">
    <property type="term" value="F:siderophore uptake transmembrane transporter activity"/>
    <property type="evidence" value="ECO:0007669"/>
    <property type="project" value="TreeGrafter"/>
</dbReference>
<dbReference type="Proteomes" id="UP000277498">
    <property type="component" value="Unassembled WGS sequence"/>
</dbReference>
<feature type="domain" description="TonB-dependent receptor-like beta-barrel" evidence="14">
    <location>
        <begin position="258"/>
        <end position="662"/>
    </location>
</feature>
<dbReference type="Pfam" id="PF00593">
    <property type="entry name" value="TonB_dep_Rec_b-barrel"/>
    <property type="match status" value="1"/>
</dbReference>
<evidence type="ECO:0000256" key="8">
    <source>
        <dbReference type="ARBA" id="ARBA00023136"/>
    </source>
</evidence>
<evidence type="ECO:0000256" key="6">
    <source>
        <dbReference type="ARBA" id="ARBA00023065"/>
    </source>
</evidence>
<evidence type="ECO:0000259" key="15">
    <source>
        <dbReference type="Pfam" id="PF07715"/>
    </source>
</evidence>
<dbReference type="InterPro" id="IPR012910">
    <property type="entry name" value="Plug_dom"/>
</dbReference>
<evidence type="ECO:0000256" key="12">
    <source>
        <dbReference type="SAM" id="MobiDB-lite"/>
    </source>
</evidence>
<dbReference type="GO" id="GO:0009279">
    <property type="term" value="C:cell outer membrane"/>
    <property type="evidence" value="ECO:0007669"/>
    <property type="project" value="UniProtKB-SubCell"/>
</dbReference>
<evidence type="ECO:0000256" key="11">
    <source>
        <dbReference type="RuleBase" id="RU003357"/>
    </source>
</evidence>
<dbReference type="Gene3D" id="2.170.130.10">
    <property type="entry name" value="TonB-dependent receptor, plug domain"/>
    <property type="match status" value="1"/>
</dbReference>
<keyword evidence="5 13" id="KW-0732">Signal</keyword>
<feature type="region of interest" description="Disordered" evidence="12">
    <location>
        <begin position="457"/>
        <end position="479"/>
    </location>
</feature>
<evidence type="ECO:0000256" key="9">
    <source>
        <dbReference type="ARBA" id="ARBA00023237"/>
    </source>
</evidence>
<dbReference type="GO" id="GO:0044718">
    <property type="term" value="P:siderophore transmembrane transport"/>
    <property type="evidence" value="ECO:0007669"/>
    <property type="project" value="TreeGrafter"/>
</dbReference>
<dbReference type="InterPro" id="IPR036942">
    <property type="entry name" value="Beta-barrel_TonB_sf"/>
</dbReference>
<evidence type="ECO:0000256" key="3">
    <source>
        <dbReference type="ARBA" id="ARBA00022452"/>
    </source>
</evidence>
<organism evidence="16 17">
    <name type="scientific">Pseudogemmobacter humi</name>
    <dbReference type="NCBI Taxonomy" id="2483812"/>
    <lineage>
        <taxon>Bacteria</taxon>
        <taxon>Pseudomonadati</taxon>
        <taxon>Pseudomonadota</taxon>
        <taxon>Alphaproteobacteria</taxon>
        <taxon>Rhodobacterales</taxon>
        <taxon>Paracoccaceae</taxon>
        <taxon>Pseudogemmobacter</taxon>
    </lineage>
</organism>
<keyword evidence="9 10" id="KW-0998">Cell outer membrane</keyword>
<reference evidence="16 17" key="1">
    <citation type="submission" date="2018-11" db="EMBL/GenBank/DDBJ databases">
        <authorList>
            <person name="Criscuolo A."/>
        </authorList>
    </citation>
    <scope>NUCLEOTIDE SEQUENCE [LARGE SCALE GENOMIC DNA]</scope>
    <source>
        <strain evidence="16">ACIP111625</strain>
    </source>
</reference>
<keyword evidence="2 10" id="KW-0813">Transport</keyword>
<dbReference type="EMBL" id="UXAW01000046">
    <property type="protein sequence ID" value="VDC22935.1"/>
    <property type="molecule type" value="Genomic_DNA"/>
</dbReference>
<dbReference type="InterPro" id="IPR039426">
    <property type="entry name" value="TonB-dep_rcpt-like"/>
</dbReference>
<dbReference type="Gene3D" id="2.40.170.20">
    <property type="entry name" value="TonB-dependent receptor, beta-barrel domain"/>
    <property type="match status" value="1"/>
</dbReference>
<dbReference type="InterPro" id="IPR000531">
    <property type="entry name" value="Beta-barrel_TonB"/>
</dbReference>
<dbReference type="SUPFAM" id="SSF56935">
    <property type="entry name" value="Porins"/>
    <property type="match status" value="1"/>
</dbReference>
<keyword evidence="8 10" id="KW-0472">Membrane</keyword>
<evidence type="ECO:0000313" key="16">
    <source>
        <dbReference type="EMBL" id="VDC22935.1"/>
    </source>
</evidence>
<proteinExistence type="inferred from homology"/>
<evidence type="ECO:0000313" key="17">
    <source>
        <dbReference type="Proteomes" id="UP000277498"/>
    </source>
</evidence>
<keyword evidence="4 10" id="KW-0812">Transmembrane</keyword>
<comment type="similarity">
    <text evidence="10 11">Belongs to the TonB-dependent receptor family.</text>
</comment>
<evidence type="ECO:0000256" key="10">
    <source>
        <dbReference type="PROSITE-ProRule" id="PRU01360"/>
    </source>
</evidence>
<feature type="region of interest" description="Disordered" evidence="12">
    <location>
        <begin position="283"/>
        <end position="303"/>
    </location>
</feature>
<name>A0A3P5WMY4_9RHOB</name>
<dbReference type="Pfam" id="PF07715">
    <property type="entry name" value="Plug"/>
    <property type="match status" value="1"/>
</dbReference>
<protein>
    <submittedName>
        <fullName evidence="16">Colicin I receptor</fullName>
    </submittedName>
</protein>
<feature type="signal peptide" evidence="13">
    <location>
        <begin position="1"/>
        <end position="27"/>
    </location>
</feature>
<feature type="domain" description="TonB-dependent receptor plug" evidence="15">
    <location>
        <begin position="68"/>
        <end position="180"/>
    </location>
</feature>
<keyword evidence="16" id="KW-0675">Receptor</keyword>
<sequence>MRMPKITPKTAKAGLLSCLPVWAVAMAAVLPQMSAPALAQAADEEEEEVQNLGTIVLTATGQAQALPDAPATMTVIDGAEIASKPYASIADVLRDVPGVIVGSPSSRSGAETISIRGLGESYVLTLVDGKPIGNSQEATYNGFGAGLAMSYLPPPSAIERIEVIRGPMSSLYGTAASGGVINIITKPVSDVWSGSLTLGHTTFQNSGAGNSHEGRFYLSGPVIEDRLGLALFGSLHDRSKPAMLVAGRAGAVSTQAQDTERKTLGARLTWSIDPNQKLDFETVSSTSDTVNLTPGGTPGGVEVERRNHSLGHKLSWGEGYETSSFVTYEDVDFINGSNVSGYEMLNLNSKTNLSLGRHDLTLGFDYRDETTKHSPNRVNVNPKMTRWNWAVFGEDNFHLTDDLTLTFGLRYDENERYGSHVTPRLYAVWHASDSLTVKGGVSGGYKTPTLKQADSNIFEPSGGDGRARDQGNTGLKPEESTNVEIGVIWESAGGVQVGLTAYHTRFKDKITTERQCTNSVDPAVPGSVPPYTYDCGVNSGTDPIKWINQYVNRDAAELNGVEATVDWTLGDFAFAFNYTYADSKVTKGAAVGSRFNNSPLHVANLGIDWQANDALSLWGNAQYRSATFDTGSGQIGEHAIFDIGVDYDFNENVMGSFAVYNLGDKTFGTTNYNDGRRFYVGLTSTF</sequence>
<evidence type="ECO:0000256" key="13">
    <source>
        <dbReference type="SAM" id="SignalP"/>
    </source>
</evidence>
<evidence type="ECO:0000256" key="4">
    <source>
        <dbReference type="ARBA" id="ARBA00022692"/>
    </source>
</evidence>
<dbReference type="PANTHER" id="PTHR30069:SF53">
    <property type="entry name" value="COLICIN I RECEPTOR-RELATED"/>
    <property type="match status" value="1"/>
</dbReference>
<dbReference type="PANTHER" id="PTHR30069">
    <property type="entry name" value="TONB-DEPENDENT OUTER MEMBRANE RECEPTOR"/>
    <property type="match status" value="1"/>
</dbReference>
<dbReference type="PROSITE" id="PS52016">
    <property type="entry name" value="TONB_DEPENDENT_REC_3"/>
    <property type="match status" value="1"/>
</dbReference>
<keyword evidence="3 10" id="KW-1134">Transmembrane beta strand</keyword>
<evidence type="ECO:0000256" key="2">
    <source>
        <dbReference type="ARBA" id="ARBA00022448"/>
    </source>
</evidence>
<keyword evidence="7 11" id="KW-0798">TonB box</keyword>
<dbReference type="CDD" id="cd01347">
    <property type="entry name" value="ligand_gated_channel"/>
    <property type="match status" value="1"/>
</dbReference>